<reference evidence="1 2" key="1">
    <citation type="submission" date="2016-12" db="EMBL/GenBank/DDBJ databases">
        <authorList>
            <person name="Song W.-J."/>
            <person name="Kurnit D.M."/>
        </authorList>
    </citation>
    <scope>NUCLEOTIDE SEQUENCE [LARGE SCALE GENOMIC DNA]</scope>
    <source>
        <strain evidence="1 2">175</strain>
    </source>
</reference>
<accession>A0A1Y6CV56</accession>
<dbReference type="EMBL" id="FXAM01000001">
    <property type="protein sequence ID" value="SMF94090.1"/>
    <property type="molecule type" value="Genomic_DNA"/>
</dbReference>
<keyword evidence="2" id="KW-1185">Reference proteome</keyword>
<dbReference type="Proteomes" id="UP000192923">
    <property type="component" value="Unassembled WGS sequence"/>
</dbReference>
<name>A0A1Y6CV56_9GAMM</name>
<gene>
    <name evidence="1" type="ORF">SAMN02949497_1397</name>
</gene>
<dbReference type="AlphaFoldDB" id="A0A1Y6CV56"/>
<organism evidence="1 2">
    <name type="scientific">Methylomagnum ishizawai</name>
    <dbReference type="NCBI Taxonomy" id="1760988"/>
    <lineage>
        <taxon>Bacteria</taxon>
        <taxon>Pseudomonadati</taxon>
        <taxon>Pseudomonadota</taxon>
        <taxon>Gammaproteobacteria</taxon>
        <taxon>Methylococcales</taxon>
        <taxon>Methylococcaceae</taxon>
        <taxon>Methylomagnum</taxon>
    </lineage>
</organism>
<proteinExistence type="predicted"/>
<evidence type="ECO:0000313" key="1">
    <source>
        <dbReference type="EMBL" id="SMF94090.1"/>
    </source>
</evidence>
<protein>
    <submittedName>
        <fullName evidence="1">Uncharacterized protein</fullName>
    </submittedName>
</protein>
<dbReference type="STRING" id="1760988.SAMN02949497_1397"/>
<evidence type="ECO:0000313" key="2">
    <source>
        <dbReference type="Proteomes" id="UP000192923"/>
    </source>
</evidence>
<sequence length="75" mass="7874">MGVPGWGRWMDAVRVDTGGAWDAAPAQRGISGGLDDGDGSGHLGISRQVPGWELAYQAGPGQLSRGMMSPFFWLA</sequence>